<evidence type="ECO:0000256" key="2">
    <source>
        <dbReference type="ARBA" id="ARBA00022598"/>
    </source>
</evidence>
<dbReference type="PANTHER" id="PTHR22594:SF34">
    <property type="entry name" value="ASPARAGINE--TRNA LIGASE, MITOCHONDRIAL-RELATED"/>
    <property type="match status" value="1"/>
</dbReference>
<sequence>MKPSTISELLKQDFTLQEVDIKGWVRTFRANRFIALNDGSSLQNIQCVVDFENTNEDILKRITTGAAVHIKGELAESQGKGQSVEIQVKSIEILGDSDPETYPIQPKKHSFEFLRENAHLRTRTNTFSAVMRLRSSLSFAIHKYFNDNGFFYVHTPIITGSDAEGAGEMFRVTNLDAKTPPLTEDGNVDFTEDFFGKETNLTVSGQLEAETYAMSLGKVYTFGPTFRAENSNTSRHLSEFWMIEPEVAFMDLAGNMDLAEDFMKSVIGHVLENNFEDLEFLDQRLQDEDKKKPQAERSEMTLIEKLRFVADNNFKRVSYTEAIDILRNSKPNKKKKFKYIINEWGADLQSEHERFLVEKHFKCPVILFDYPANIKAFYMRLNEDGKTVRAMDILFPGIGEIVGGAQREERLDVLKQKMAVLGIDEEELWWYLDLRKYGTAVHSGFGLGFERLVMFATGMSNIRDVIPFPRTPQNAEF</sequence>
<dbReference type="InterPro" id="IPR004365">
    <property type="entry name" value="NA-bd_OB_tRNA"/>
</dbReference>
<dbReference type="Pfam" id="PF01336">
    <property type="entry name" value="tRNA_anti-codon"/>
    <property type="match status" value="1"/>
</dbReference>
<comment type="caution">
    <text evidence="9">The sequence shown here is derived from an EMBL/GenBank/DDBJ whole genome shotgun (WGS) entry which is preliminary data.</text>
</comment>
<name>A0A9X0YGW2_9FLAO</name>
<dbReference type="GO" id="GO:0003676">
    <property type="term" value="F:nucleic acid binding"/>
    <property type="evidence" value="ECO:0007669"/>
    <property type="project" value="InterPro"/>
</dbReference>
<dbReference type="NCBIfam" id="NF003037">
    <property type="entry name" value="PRK03932.1"/>
    <property type="match status" value="1"/>
</dbReference>
<dbReference type="Gene3D" id="3.30.930.10">
    <property type="entry name" value="Bira Bifunctional Protein, Domain 2"/>
    <property type="match status" value="1"/>
</dbReference>
<comment type="subunit">
    <text evidence="7">Homodimer.</text>
</comment>
<dbReference type="CDD" id="cd04318">
    <property type="entry name" value="EcAsnRS_like_N"/>
    <property type="match status" value="1"/>
</dbReference>
<evidence type="ECO:0000256" key="1">
    <source>
        <dbReference type="ARBA" id="ARBA00008226"/>
    </source>
</evidence>
<dbReference type="HAMAP" id="MF_00534">
    <property type="entry name" value="Asn_tRNA_synth"/>
    <property type="match status" value="1"/>
</dbReference>
<dbReference type="GO" id="GO:0005737">
    <property type="term" value="C:cytoplasm"/>
    <property type="evidence" value="ECO:0007669"/>
    <property type="project" value="UniProtKB-SubCell"/>
</dbReference>
<evidence type="ECO:0000256" key="6">
    <source>
        <dbReference type="ARBA" id="ARBA00023146"/>
    </source>
</evidence>
<organism evidence="9 11">
    <name type="scientific">Formosa algae</name>
    <dbReference type="NCBI Taxonomy" id="225843"/>
    <lineage>
        <taxon>Bacteria</taxon>
        <taxon>Pseudomonadati</taxon>
        <taxon>Bacteroidota</taxon>
        <taxon>Flavobacteriia</taxon>
        <taxon>Flavobacteriales</taxon>
        <taxon>Flavobacteriaceae</taxon>
        <taxon>Formosa</taxon>
    </lineage>
</organism>
<evidence type="ECO:0000313" key="9">
    <source>
        <dbReference type="EMBL" id="MBP1838410.1"/>
    </source>
</evidence>
<dbReference type="GO" id="GO:0006421">
    <property type="term" value="P:asparaginyl-tRNA aminoacylation"/>
    <property type="evidence" value="ECO:0007669"/>
    <property type="project" value="UniProtKB-UniRule"/>
</dbReference>
<dbReference type="InterPro" id="IPR045864">
    <property type="entry name" value="aa-tRNA-synth_II/BPL/LPL"/>
</dbReference>
<dbReference type="PROSITE" id="PS50862">
    <property type="entry name" value="AA_TRNA_LIGASE_II"/>
    <property type="match status" value="1"/>
</dbReference>
<dbReference type="InterPro" id="IPR004364">
    <property type="entry name" value="Aa-tRNA-synt_II"/>
</dbReference>
<feature type="domain" description="Aminoacyl-transfer RNA synthetases class-II family profile" evidence="8">
    <location>
        <begin position="131"/>
        <end position="467"/>
    </location>
</feature>
<dbReference type="EC" id="6.1.1.22" evidence="7"/>
<evidence type="ECO:0000256" key="4">
    <source>
        <dbReference type="ARBA" id="ARBA00022840"/>
    </source>
</evidence>
<proteinExistence type="inferred from homology"/>
<dbReference type="NCBIfam" id="TIGR00457">
    <property type="entry name" value="asnS"/>
    <property type="match status" value="1"/>
</dbReference>
<evidence type="ECO:0000313" key="12">
    <source>
        <dbReference type="Proteomes" id="UP001231587"/>
    </source>
</evidence>
<reference evidence="9" key="1">
    <citation type="submission" date="2021-03" db="EMBL/GenBank/DDBJ databases">
        <title>Genomic Encyclopedia of Type Strains, Phase IV (KMG-IV): sequencing the most valuable type-strain genomes for metagenomic binning, comparative biology and taxonomic classification.</title>
        <authorList>
            <person name="Goeker M."/>
        </authorList>
    </citation>
    <scope>NUCLEOTIDE SEQUENCE</scope>
    <source>
        <strain evidence="9">DSM 15523</strain>
        <strain evidence="10 12">DSM 16476</strain>
    </source>
</reference>
<comment type="similarity">
    <text evidence="1 7">Belongs to the class-II aminoacyl-tRNA synthetase family.</text>
</comment>
<gene>
    <name evidence="7" type="primary">asnS</name>
    <name evidence="9" type="ORF">J2Z56_000306</name>
    <name evidence="10" type="ORF">J2Z57_000972</name>
</gene>
<dbReference type="InterPro" id="IPR004522">
    <property type="entry name" value="Asn-tRNA-ligase"/>
</dbReference>
<dbReference type="SUPFAM" id="SSF50249">
    <property type="entry name" value="Nucleic acid-binding proteins"/>
    <property type="match status" value="1"/>
</dbReference>
<dbReference type="EMBL" id="JAUSUU010000002">
    <property type="protein sequence ID" value="MDQ0334545.1"/>
    <property type="molecule type" value="Genomic_DNA"/>
</dbReference>
<dbReference type="Pfam" id="PF00152">
    <property type="entry name" value="tRNA-synt_2"/>
    <property type="match status" value="1"/>
</dbReference>
<protein>
    <recommendedName>
        <fullName evidence="7">Asparagine--tRNA ligase</fullName>
        <ecNumber evidence="7">6.1.1.22</ecNumber>
    </recommendedName>
    <alternativeName>
        <fullName evidence="7">Asparaginyl-tRNA synthetase</fullName>
        <shortName evidence="7">AsnRS</shortName>
    </alternativeName>
</protein>
<comment type="catalytic activity">
    <reaction evidence="7">
        <text>tRNA(Asn) + L-asparagine + ATP = L-asparaginyl-tRNA(Asn) + AMP + diphosphate + H(+)</text>
        <dbReference type="Rhea" id="RHEA:11180"/>
        <dbReference type="Rhea" id="RHEA-COMP:9659"/>
        <dbReference type="Rhea" id="RHEA-COMP:9674"/>
        <dbReference type="ChEBI" id="CHEBI:15378"/>
        <dbReference type="ChEBI" id="CHEBI:30616"/>
        <dbReference type="ChEBI" id="CHEBI:33019"/>
        <dbReference type="ChEBI" id="CHEBI:58048"/>
        <dbReference type="ChEBI" id="CHEBI:78442"/>
        <dbReference type="ChEBI" id="CHEBI:78515"/>
        <dbReference type="ChEBI" id="CHEBI:456215"/>
        <dbReference type="EC" id="6.1.1.22"/>
    </reaction>
</comment>
<dbReference type="EMBL" id="JAGGJQ010000001">
    <property type="protein sequence ID" value="MBP1838410.1"/>
    <property type="molecule type" value="Genomic_DNA"/>
</dbReference>
<dbReference type="SUPFAM" id="SSF55681">
    <property type="entry name" value="Class II aaRS and biotin synthetases"/>
    <property type="match status" value="1"/>
</dbReference>
<dbReference type="Proteomes" id="UP001231587">
    <property type="component" value="Unassembled WGS sequence"/>
</dbReference>
<dbReference type="OrthoDB" id="9762036at2"/>
<keyword evidence="5 7" id="KW-0648">Protein biosynthesis</keyword>
<keyword evidence="6 7" id="KW-0030">Aminoacyl-tRNA synthetase</keyword>
<evidence type="ECO:0000259" key="8">
    <source>
        <dbReference type="PROSITE" id="PS50862"/>
    </source>
</evidence>
<dbReference type="Proteomes" id="UP001138672">
    <property type="component" value="Unassembled WGS sequence"/>
</dbReference>
<keyword evidence="7" id="KW-0963">Cytoplasm</keyword>
<evidence type="ECO:0000313" key="11">
    <source>
        <dbReference type="Proteomes" id="UP001138672"/>
    </source>
</evidence>
<dbReference type="PANTHER" id="PTHR22594">
    <property type="entry name" value="ASPARTYL/LYSYL-TRNA SYNTHETASE"/>
    <property type="match status" value="1"/>
</dbReference>
<dbReference type="Gene3D" id="2.40.50.140">
    <property type="entry name" value="Nucleic acid-binding proteins"/>
    <property type="match status" value="1"/>
</dbReference>
<dbReference type="GO" id="GO:0005524">
    <property type="term" value="F:ATP binding"/>
    <property type="evidence" value="ECO:0007669"/>
    <property type="project" value="UniProtKB-UniRule"/>
</dbReference>
<keyword evidence="3 7" id="KW-0547">Nucleotide-binding</keyword>
<evidence type="ECO:0000313" key="10">
    <source>
        <dbReference type="EMBL" id="MDQ0334545.1"/>
    </source>
</evidence>
<dbReference type="CDD" id="cd00776">
    <property type="entry name" value="AsxRS_core"/>
    <property type="match status" value="1"/>
</dbReference>
<evidence type="ECO:0000256" key="3">
    <source>
        <dbReference type="ARBA" id="ARBA00022741"/>
    </source>
</evidence>
<keyword evidence="12" id="KW-1185">Reference proteome</keyword>
<keyword evidence="2 7" id="KW-0436">Ligase</keyword>
<keyword evidence="4 7" id="KW-0067">ATP-binding</keyword>
<dbReference type="RefSeq" id="WP_057783628.1">
    <property type="nucleotide sequence ID" value="NZ_JAGGJQ010000001.1"/>
</dbReference>
<evidence type="ECO:0000256" key="5">
    <source>
        <dbReference type="ARBA" id="ARBA00022917"/>
    </source>
</evidence>
<dbReference type="InterPro" id="IPR012340">
    <property type="entry name" value="NA-bd_OB-fold"/>
</dbReference>
<comment type="subcellular location">
    <subcellularLocation>
        <location evidence="7">Cytoplasm</location>
    </subcellularLocation>
</comment>
<dbReference type="InterPro" id="IPR002312">
    <property type="entry name" value="Asp/Asn-tRNA-synth_IIb"/>
</dbReference>
<dbReference type="GO" id="GO:0004816">
    <property type="term" value="F:asparagine-tRNA ligase activity"/>
    <property type="evidence" value="ECO:0007669"/>
    <property type="project" value="UniProtKB-UniRule"/>
</dbReference>
<evidence type="ECO:0000256" key="7">
    <source>
        <dbReference type="HAMAP-Rule" id="MF_00534"/>
    </source>
</evidence>
<dbReference type="PRINTS" id="PR01042">
    <property type="entry name" value="TRNASYNTHASP"/>
</dbReference>
<accession>A0A9X0YGW2</accession>
<dbReference type="AlphaFoldDB" id="A0A9X0YGW2"/>
<dbReference type="FunFam" id="3.30.930.10:FF:000016">
    <property type="entry name" value="Asparagine--tRNA ligase"/>
    <property type="match status" value="1"/>
</dbReference>
<dbReference type="InterPro" id="IPR006195">
    <property type="entry name" value="aa-tRNA-synth_II"/>
</dbReference>